<feature type="region of interest" description="Disordered" evidence="1">
    <location>
        <begin position="1"/>
        <end position="26"/>
    </location>
</feature>
<accession>A0ABS8VGZ1</accession>
<dbReference type="EMBL" id="JACEIK010004738">
    <property type="protein sequence ID" value="MCD9646278.1"/>
    <property type="molecule type" value="Genomic_DNA"/>
</dbReference>
<evidence type="ECO:0000313" key="2">
    <source>
        <dbReference type="EMBL" id="MCD9646278.1"/>
    </source>
</evidence>
<comment type="caution">
    <text evidence="2">The sequence shown here is derived from an EMBL/GenBank/DDBJ whole genome shotgun (WGS) entry which is preliminary data.</text>
</comment>
<reference evidence="2 3" key="1">
    <citation type="journal article" date="2021" name="BMC Genomics">
        <title>Datura genome reveals duplications of psychoactive alkaloid biosynthetic genes and high mutation rate following tissue culture.</title>
        <authorList>
            <person name="Rajewski A."/>
            <person name="Carter-House D."/>
            <person name="Stajich J."/>
            <person name="Litt A."/>
        </authorList>
    </citation>
    <scope>NUCLEOTIDE SEQUENCE [LARGE SCALE GENOMIC DNA]</scope>
    <source>
        <strain evidence="2">AR-01</strain>
    </source>
</reference>
<organism evidence="2 3">
    <name type="scientific">Datura stramonium</name>
    <name type="common">Jimsonweed</name>
    <name type="synonym">Common thornapple</name>
    <dbReference type="NCBI Taxonomy" id="4076"/>
    <lineage>
        <taxon>Eukaryota</taxon>
        <taxon>Viridiplantae</taxon>
        <taxon>Streptophyta</taxon>
        <taxon>Embryophyta</taxon>
        <taxon>Tracheophyta</taxon>
        <taxon>Spermatophyta</taxon>
        <taxon>Magnoliopsida</taxon>
        <taxon>eudicotyledons</taxon>
        <taxon>Gunneridae</taxon>
        <taxon>Pentapetalae</taxon>
        <taxon>asterids</taxon>
        <taxon>lamiids</taxon>
        <taxon>Solanales</taxon>
        <taxon>Solanaceae</taxon>
        <taxon>Solanoideae</taxon>
        <taxon>Datureae</taxon>
        <taxon>Datura</taxon>
    </lineage>
</organism>
<evidence type="ECO:0000313" key="3">
    <source>
        <dbReference type="Proteomes" id="UP000823775"/>
    </source>
</evidence>
<proteinExistence type="predicted"/>
<gene>
    <name evidence="2" type="ORF">HAX54_035999</name>
</gene>
<evidence type="ECO:0000256" key="1">
    <source>
        <dbReference type="SAM" id="MobiDB-lite"/>
    </source>
</evidence>
<name>A0ABS8VGZ1_DATST</name>
<keyword evidence="3" id="KW-1185">Reference proteome</keyword>
<dbReference type="Proteomes" id="UP000823775">
    <property type="component" value="Unassembled WGS sequence"/>
</dbReference>
<protein>
    <submittedName>
        <fullName evidence="2">Uncharacterized protein</fullName>
    </submittedName>
</protein>
<sequence>FGVEVDGGADGPLLWRRGSAGRNDGRRRGDVLLWASSRLNSEDDGPSGRRWTIACIVGENVVSQWLMVVLMNLHQCNDPSHPLSVSPVKILSMDKGDNMNGGLSAV</sequence>
<feature type="non-terminal residue" evidence="2">
    <location>
        <position position="1"/>
    </location>
</feature>